<gene>
    <name evidence="1" type="ORF">RM532_08860</name>
</gene>
<accession>A0ABU3C0H8</accession>
<protein>
    <submittedName>
        <fullName evidence="1">Uncharacterized protein</fullName>
    </submittedName>
</protein>
<comment type="caution">
    <text evidence="1">The sequence shown here is derived from an EMBL/GenBank/DDBJ whole genome shotgun (WGS) entry which is preliminary data.</text>
</comment>
<keyword evidence="2" id="KW-1185">Reference proteome</keyword>
<dbReference type="EMBL" id="JAVRIB010000008">
    <property type="protein sequence ID" value="MDT0635068.1"/>
    <property type="molecule type" value="Genomic_DNA"/>
</dbReference>
<reference evidence="1 2" key="1">
    <citation type="submission" date="2023-09" db="EMBL/GenBank/DDBJ databases">
        <authorList>
            <person name="Rey-Velasco X."/>
        </authorList>
    </citation>
    <scope>NUCLEOTIDE SEQUENCE [LARGE SCALE GENOMIC DNA]</scope>
    <source>
        <strain evidence="1 2">W335</strain>
    </source>
</reference>
<proteinExistence type="predicted"/>
<dbReference type="Proteomes" id="UP001251857">
    <property type="component" value="Unassembled WGS sequence"/>
</dbReference>
<sequence length="111" mass="11775">MSGLKRNDIQPCALCHKGLMAGNQIAGYRVKIDHMLFDPGAIQRAHGLEMMMGGHVALATALGPDEALAQEVSSSTALICQACALETRVSLAEVFERMGTASESGERSDDN</sequence>
<evidence type="ECO:0000313" key="1">
    <source>
        <dbReference type="EMBL" id="MDT0635068.1"/>
    </source>
</evidence>
<evidence type="ECO:0000313" key="2">
    <source>
        <dbReference type="Proteomes" id="UP001251857"/>
    </source>
</evidence>
<name>A0ABU3C0H8_9GAMM</name>
<organism evidence="1 2">
    <name type="scientific">Spectribacter hydrogenoxidans</name>
    <dbReference type="NCBI Taxonomy" id="3075608"/>
    <lineage>
        <taxon>Bacteria</taxon>
        <taxon>Pseudomonadati</taxon>
        <taxon>Pseudomonadota</taxon>
        <taxon>Gammaproteobacteria</taxon>
        <taxon>Salinisphaerales</taxon>
        <taxon>Salinisphaeraceae</taxon>
        <taxon>Spectribacter</taxon>
    </lineage>
</organism>
<dbReference type="RefSeq" id="WP_311652918.1">
    <property type="nucleotide sequence ID" value="NZ_JAVRIB010000008.1"/>
</dbReference>